<dbReference type="EMBL" id="BLKM01000755">
    <property type="protein sequence ID" value="GFG38132.1"/>
    <property type="molecule type" value="Genomic_DNA"/>
</dbReference>
<keyword evidence="2" id="KW-1185">Reference proteome</keyword>
<evidence type="ECO:0000313" key="2">
    <source>
        <dbReference type="Proteomes" id="UP000502823"/>
    </source>
</evidence>
<protein>
    <submittedName>
        <fullName evidence="1">Uncharacterized protein</fullName>
    </submittedName>
</protein>
<comment type="caution">
    <text evidence="1">The sequence shown here is derived from an EMBL/GenBank/DDBJ whole genome shotgun (WGS) entry which is preliminary data.</text>
</comment>
<evidence type="ECO:0000313" key="1">
    <source>
        <dbReference type="EMBL" id="GFG38132.1"/>
    </source>
</evidence>
<accession>A0A6L2Q3M1</accession>
<dbReference type="InParanoid" id="A0A6L2Q3M1"/>
<dbReference type="OrthoDB" id="8170235at2759"/>
<dbReference type="Proteomes" id="UP000502823">
    <property type="component" value="Unassembled WGS sequence"/>
</dbReference>
<reference evidence="2" key="1">
    <citation type="submission" date="2020-01" db="EMBL/GenBank/DDBJ databases">
        <title>Draft genome sequence of the Termite Coptotermes fromosanus.</title>
        <authorList>
            <person name="Itakura S."/>
            <person name="Yosikawa Y."/>
            <person name="Umezawa K."/>
        </authorList>
    </citation>
    <scope>NUCLEOTIDE SEQUENCE [LARGE SCALE GENOMIC DNA]</scope>
</reference>
<organism evidence="1 2">
    <name type="scientific">Coptotermes formosanus</name>
    <name type="common">Formosan subterranean termite</name>
    <dbReference type="NCBI Taxonomy" id="36987"/>
    <lineage>
        <taxon>Eukaryota</taxon>
        <taxon>Metazoa</taxon>
        <taxon>Ecdysozoa</taxon>
        <taxon>Arthropoda</taxon>
        <taxon>Hexapoda</taxon>
        <taxon>Insecta</taxon>
        <taxon>Pterygota</taxon>
        <taxon>Neoptera</taxon>
        <taxon>Polyneoptera</taxon>
        <taxon>Dictyoptera</taxon>
        <taxon>Blattodea</taxon>
        <taxon>Blattoidea</taxon>
        <taxon>Termitoidae</taxon>
        <taxon>Rhinotermitidae</taxon>
        <taxon>Coptotermes</taxon>
    </lineage>
</organism>
<name>A0A6L2Q3M1_COPFO</name>
<dbReference type="AlphaFoldDB" id="A0A6L2Q3M1"/>
<proteinExistence type="predicted"/>
<sequence>MTSAFSYVIGSCKRKQQNLIRIRNISTPPGIPVISTVSGPGGIIQPKVNYKKPHSTAIQTTAIISNSDMNVEDFAGPLDPPYPAIQPVTIVRGSIPPQGFRQTTSYTELVLPPGYVDTENYKRPH</sequence>
<gene>
    <name evidence="1" type="ORF">Cfor_10060</name>
</gene>